<comment type="caution">
    <text evidence="2">The sequence shown here is derived from an EMBL/GenBank/DDBJ whole genome shotgun (WGS) entry which is preliminary data.</text>
</comment>
<protein>
    <submittedName>
        <fullName evidence="2">Uncharacterized protein</fullName>
    </submittedName>
</protein>
<feature type="compositionally biased region" description="Basic and acidic residues" evidence="1">
    <location>
        <begin position="63"/>
        <end position="72"/>
    </location>
</feature>
<feature type="region of interest" description="Disordered" evidence="1">
    <location>
        <begin position="63"/>
        <end position="83"/>
    </location>
</feature>
<evidence type="ECO:0000256" key="1">
    <source>
        <dbReference type="SAM" id="MobiDB-lite"/>
    </source>
</evidence>
<organism evidence="2 3">
    <name type="scientific">Algoriphagus aestuariicola</name>
    <dbReference type="NCBI Taxonomy" id="1852016"/>
    <lineage>
        <taxon>Bacteria</taxon>
        <taxon>Pseudomonadati</taxon>
        <taxon>Bacteroidota</taxon>
        <taxon>Cytophagia</taxon>
        <taxon>Cytophagales</taxon>
        <taxon>Cyclobacteriaceae</taxon>
        <taxon>Algoriphagus</taxon>
    </lineage>
</organism>
<dbReference type="Proteomes" id="UP000664698">
    <property type="component" value="Unassembled WGS sequence"/>
</dbReference>
<name>A0ABS3BPM6_9BACT</name>
<evidence type="ECO:0000313" key="2">
    <source>
        <dbReference type="EMBL" id="MBN7800211.1"/>
    </source>
</evidence>
<proteinExistence type="predicted"/>
<evidence type="ECO:0000313" key="3">
    <source>
        <dbReference type="Proteomes" id="UP000664698"/>
    </source>
</evidence>
<gene>
    <name evidence="2" type="ORF">J0A67_05025</name>
</gene>
<accession>A0ABS3BPM6</accession>
<reference evidence="2 3" key="1">
    <citation type="submission" date="2021-03" db="EMBL/GenBank/DDBJ databases">
        <title>novel species isolated from a fishpond in China.</title>
        <authorList>
            <person name="Lu H."/>
            <person name="Cai Z."/>
        </authorList>
    </citation>
    <scope>NUCLEOTIDE SEQUENCE [LARGE SCALE GENOMIC DNA]</scope>
    <source>
        <strain evidence="2 3">JCM 31546</strain>
    </source>
</reference>
<sequence length="83" mass="9496">MAKNSFLDYYKTVLEKVSFDSRLVAKEYGKAKELLQESERKELDDWVKRAGLATCLSHARPKEHQIKLRGKENPSISQTLATA</sequence>
<dbReference type="RefSeq" id="WP_206568166.1">
    <property type="nucleotide sequence ID" value="NZ_JAFKCW010000001.1"/>
</dbReference>
<keyword evidence="3" id="KW-1185">Reference proteome</keyword>
<dbReference type="EMBL" id="JAFKCW010000001">
    <property type="protein sequence ID" value="MBN7800211.1"/>
    <property type="molecule type" value="Genomic_DNA"/>
</dbReference>
<feature type="compositionally biased region" description="Polar residues" evidence="1">
    <location>
        <begin position="74"/>
        <end position="83"/>
    </location>
</feature>